<evidence type="ECO:0000256" key="1">
    <source>
        <dbReference type="ARBA" id="ARBA00006739"/>
    </source>
</evidence>
<comment type="similarity">
    <text evidence="1">Belongs to the glycosyltransferase 2 family.</text>
</comment>
<dbReference type="GO" id="GO:0016757">
    <property type="term" value="F:glycosyltransferase activity"/>
    <property type="evidence" value="ECO:0007669"/>
    <property type="project" value="UniProtKB-KW"/>
</dbReference>
<keyword evidence="3 6" id="KW-0808">Transferase</keyword>
<dbReference type="Gene3D" id="3.90.550.10">
    <property type="entry name" value="Spore Coat Polysaccharide Biosynthesis Protein SpsA, Chain A"/>
    <property type="match status" value="1"/>
</dbReference>
<dbReference type="PANTHER" id="PTHR43179">
    <property type="entry name" value="RHAMNOSYLTRANSFERASE WBBL"/>
    <property type="match status" value="1"/>
</dbReference>
<reference evidence="6 7" key="2">
    <citation type="submission" date="2019-01" db="EMBL/GenBank/DDBJ databases">
        <title>Tautonia sociabilis, a novel thermotolerant planctomycete of Isosphaeraceae family, isolated from a 4000 m deep subterranean habitat.</title>
        <authorList>
            <person name="Kovaleva O.L."/>
            <person name="Elcheninov A.G."/>
            <person name="Van Heerden E."/>
            <person name="Toshchakov S.V."/>
            <person name="Novikov A."/>
            <person name="Bonch-Osmolovskaya E.A."/>
            <person name="Kublanov I.V."/>
        </authorList>
    </citation>
    <scope>NUCLEOTIDE SEQUENCE [LARGE SCALE GENOMIC DNA]</scope>
    <source>
        <strain evidence="6 7">GM2012</strain>
    </source>
</reference>
<evidence type="ECO:0000313" key="6">
    <source>
        <dbReference type="EMBL" id="RUL86174.1"/>
    </source>
</evidence>
<evidence type="ECO:0000313" key="7">
    <source>
        <dbReference type="Proteomes" id="UP000280296"/>
    </source>
</evidence>
<evidence type="ECO:0000256" key="4">
    <source>
        <dbReference type="SAM" id="MobiDB-lite"/>
    </source>
</evidence>
<evidence type="ECO:0000256" key="3">
    <source>
        <dbReference type="ARBA" id="ARBA00022679"/>
    </source>
</evidence>
<evidence type="ECO:0000259" key="5">
    <source>
        <dbReference type="Pfam" id="PF00535"/>
    </source>
</evidence>
<accession>A0A432MHA5</accession>
<dbReference type="EMBL" id="RYZH01000033">
    <property type="protein sequence ID" value="RUL86174.1"/>
    <property type="molecule type" value="Genomic_DNA"/>
</dbReference>
<name>A0A432MHA5_9BACT</name>
<protein>
    <submittedName>
        <fullName evidence="6">Glycosyltransferase</fullName>
    </submittedName>
</protein>
<feature type="domain" description="Glycosyltransferase 2-like" evidence="5">
    <location>
        <begin position="147"/>
        <end position="260"/>
    </location>
</feature>
<dbReference type="InterPro" id="IPR001173">
    <property type="entry name" value="Glyco_trans_2-like"/>
</dbReference>
<comment type="caution">
    <text evidence="6">The sequence shown here is derived from an EMBL/GenBank/DDBJ whole genome shotgun (WGS) entry which is preliminary data.</text>
</comment>
<feature type="compositionally biased region" description="Polar residues" evidence="4">
    <location>
        <begin position="28"/>
        <end position="46"/>
    </location>
</feature>
<gene>
    <name evidence="6" type="ORF">TsocGM_16545</name>
</gene>
<reference evidence="6 7" key="1">
    <citation type="submission" date="2018-12" db="EMBL/GenBank/DDBJ databases">
        <authorList>
            <person name="Toschakov S.V."/>
        </authorList>
    </citation>
    <scope>NUCLEOTIDE SEQUENCE [LARGE SCALE GENOMIC DNA]</scope>
    <source>
        <strain evidence="6 7">GM2012</strain>
    </source>
</reference>
<keyword evidence="2" id="KW-0328">Glycosyltransferase</keyword>
<dbReference type="AlphaFoldDB" id="A0A432MHA5"/>
<dbReference type="Proteomes" id="UP000280296">
    <property type="component" value="Unassembled WGS sequence"/>
</dbReference>
<dbReference type="SUPFAM" id="SSF53448">
    <property type="entry name" value="Nucleotide-diphospho-sugar transferases"/>
    <property type="match status" value="1"/>
</dbReference>
<evidence type="ECO:0000256" key="2">
    <source>
        <dbReference type="ARBA" id="ARBA00022676"/>
    </source>
</evidence>
<dbReference type="PANTHER" id="PTHR43179:SF12">
    <property type="entry name" value="GALACTOFURANOSYLTRANSFERASE GLFT2"/>
    <property type="match status" value="1"/>
</dbReference>
<organism evidence="6 7">
    <name type="scientific">Tautonia sociabilis</name>
    <dbReference type="NCBI Taxonomy" id="2080755"/>
    <lineage>
        <taxon>Bacteria</taxon>
        <taxon>Pseudomonadati</taxon>
        <taxon>Planctomycetota</taxon>
        <taxon>Planctomycetia</taxon>
        <taxon>Isosphaerales</taxon>
        <taxon>Isosphaeraceae</taxon>
        <taxon>Tautonia</taxon>
    </lineage>
</organism>
<keyword evidence="7" id="KW-1185">Reference proteome</keyword>
<feature type="region of interest" description="Disordered" evidence="4">
    <location>
        <begin position="1"/>
        <end position="75"/>
    </location>
</feature>
<dbReference type="Pfam" id="PF00535">
    <property type="entry name" value="Glycos_transf_2"/>
    <property type="match status" value="1"/>
</dbReference>
<proteinExistence type="inferred from homology"/>
<dbReference type="InterPro" id="IPR029044">
    <property type="entry name" value="Nucleotide-diphossugar_trans"/>
</dbReference>
<dbReference type="OrthoDB" id="9771846at2"/>
<sequence length="455" mass="48837">MAAGASPAVGRTPSRVCPQPISIAANIPSPTSRFIATPLDSTSAGRQRSARAPEPVRTRTISSPPVGVGRERSRSEWGPRPIRVVLLKDVRPRPYGQPGGPARPVSPVGEPRLAARLDLRGAAAYRTAAPGRGTNRGKEPVGADRCCILVLNHNGRDLLAECLPSVVRAAEAAPMPCAVVVVDNASTDDSIALVRDRWPSVLVEREPNRGLASFNRVLARRDEEIALLLNNDVKLAPGAVAPLVAALQADPDALFSAPACWTFDGSTYEGMRTRVRIRYGLVQGLCRVPGFEAEVDRPGLTASAGPVLAVDRRKFLAIGGYDELFFPGRIEDLDLGFRGWMAGWRGLYVPESVAYHRGFASFGPAFGRSGCDLLAIRNTLLFSWKNLSGRLLAGHLAWLAVRTVASVATGRTAFVRALGDALSRLGSVLDARRSAAAGAVGRVDRQNAFFREFRW</sequence>